<sequence>MRHIKQDANFGFPIATSFFVLFRMEIREKAIVIWDSLLFRQEITDRKLCLGGLTGLRRQCIRCHSGFNLRITEFLSSTDAGERMTFSQAIGFTCK</sequence>
<dbReference type="AlphaFoldDB" id="A0A9D4UD67"/>
<accession>A0A9D4UD67</accession>
<organism evidence="1 2">
    <name type="scientific">Adiantum capillus-veneris</name>
    <name type="common">Maidenhair fern</name>
    <dbReference type="NCBI Taxonomy" id="13818"/>
    <lineage>
        <taxon>Eukaryota</taxon>
        <taxon>Viridiplantae</taxon>
        <taxon>Streptophyta</taxon>
        <taxon>Embryophyta</taxon>
        <taxon>Tracheophyta</taxon>
        <taxon>Polypodiopsida</taxon>
        <taxon>Polypodiidae</taxon>
        <taxon>Polypodiales</taxon>
        <taxon>Pteridineae</taxon>
        <taxon>Pteridaceae</taxon>
        <taxon>Vittarioideae</taxon>
        <taxon>Adiantum</taxon>
    </lineage>
</organism>
<name>A0A9D4UD67_ADICA</name>
<reference evidence="1" key="1">
    <citation type="submission" date="2021-01" db="EMBL/GenBank/DDBJ databases">
        <title>Adiantum capillus-veneris genome.</title>
        <authorList>
            <person name="Fang Y."/>
            <person name="Liao Q."/>
        </authorList>
    </citation>
    <scope>NUCLEOTIDE SEQUENCE</scope>
    <source>
        <strain evidence="1">H3</strain>
        <tissue evidence="1">Leaf</tissue>
    </source>
</reference>
<comment type="caution">
    <text evidence="1">The sequence shown here is derived from an EMBL/GenBank/DDBJ whole genome shotgun (WGS) entry which is preliminary data.</text>
</comment>
<keyword evidence="2" id="KW-1185">Reference proteome</keyword>
<dbReference type="Proteomes" id="UP000886520">
    <property type="component" value="Chromosome 19"/>
</dbReference>
<gene>
    <name evidence="1" type="ORF">GOP47_0019661</name>
</gene>
<proteinExistence type="predicted"/>
<protein>
    <submittedName>
        <fullName evidence="1">Uncharacterized protein</fullName>
    </submittedName>
</protein>
<dbReference type="EMBL" id="JABFUD020000019">
    <property type="protein sequence ID" value="KAI5064966.1"/>
    <property type="molecule type" value="Genomic_DNA"/>
</dbReference>
<evidence type="ECO:0000313" key="2">
    <source>
        <dbReference type="Proteomes" id="UP000886520"/>
    </source>
</evidence>
<evidence type="ECO:0000313" key="1">
    <source>
        <dbReference type="EMBL" id="KAI5064966.1"/>
    </source>
</evidence>